<dbReference type="Pfam" id="PF00498">
    <property type="entry name" value="FHA"/>
    <property type="match status" value="1"/>
</dbReference>
<gene>
    <name evidence="3" type="primary">tagH</name>
    <name evidence="3" type="ORF">DI616_01835</name>
</gene>
<dbReference type="Gene3D" id="2.60.200.20">
    <property type="match status" value="1"/>
</dbReference>
<protein>
    <submittedName>
        <fullName evidence="3">Type VI secretion system-associated FHA domain protein TagH</fullName>
    </submittedName>
</protein>
<dbReference type="Pfam" id="PF20232">
    <property type="entry name" value="T6SS_FHA_C"/>
    <property type="match status" value="1"/>
</dbReference>
<evidence type="ECO:0000256" key="1">
    <source>
        <dbReference type="SAM" id="MobiDB-lite"/>
    </source>
</evidence>
<feature type="region of interest" description="Disordered" evidence="1">
    <location>
        <begin position="167"/>
        <end position="220"/>
    </location>
</feature>
<feature type="domain" description="FHA" evidence="2">
    <location>
        <begin position="28"/>
        <end position="78"/>
    </location>
</feature>
<dbReference type="Proteomes" id="UP000315344">
    <property type="component" value="Unassembled WGS sequence"/>
</dbReference>
<evidence type="ECO:0000259" key="2">
    <source>
        <dbReference type="PROSITE" id="PS50006"/>
    </source>
</evidence>
<evidence type="ECO:0000313" key="3">
    <source>
        <dbReference type="EMBL" id="TKW68756.1"/>
    </source>
</evidence>
<dbReference type="SMART" id="SM00240">
    <property type="entry name" value="FHA"/>
    <property type="match status" value="1"/>
</dbReference>
<sequence>MSLTLQIENFSVLDDGGPVSVSVPESGLQAGRNSGMGWVLPDASRHISGHHFDIYLQGGHWWLHDRSTNGTFLQGHRHRLDGSHRLSHGDRFQVGQYIIVAMLDAPAAQPGMKPGSLPSYNVGAPAPDLPADEDPWAVSGGFEPVNPMPAERASRMDDFAGDFVAFPTAPQGPAAAPSAGDGASPFAVGGGEDLPAGQTSLPPAPSGVDPSPAAKQVPAQPSAAPATASVAPVAFVQAFCRGAGLPAELAEGVDGEALAERLGNAIAATTDRLMAALRDRSAARHFTRAGERTMRGASDNNPLKFLPSAEQAVEASFLRPRAGFMSGAAGYDDALSDLARHQSALFAALQPALAELMQDLDPGPIEAEAKGGLTGQRKSRAWDTYVSRWDAKAAHENGMLDEFIRLFAEAYRAADSKRDGIG</sequence>
<name>A0A533IBD4_PARDE</name>
<dbReference type="EMBL" id="VAFL01000001">
    <property type="protein sequence ID" value="TKW68756.1"/>
    <property type="molecule type" value="Genomic_DNA"/>
</dbReference>
<dbReference type="InterPro" id="IPR046883">
    <property type="entry name" value="T6SS_FHA_C"/>
</dbReference>
<dbReference type="SUPFAM" id="SSF49879">
    <property type="entry name" value="SMAD/FHA domain"/>
    <property type="match status" value="1"/>
</dbReference>
<reference evidence="3 4" key="1">
    <citation type="journal article" date="2017" name="Nat. Commun.">
        <title>In situ click chemistry generation of cyclooxygenase-2 inhibitors.</title>
        <authorList>
            <person name="Bhardwaj A."/>
            <person name="Kaur J."/>
            <person name="Wuest M."/>
            <person name="Wuest F."/>
        </authorList>
    </citation>
    <scope>NUCLEOTIDE SEQUENCE [LARGE SCALE GENOMIC DNA]</scope>
    <source>
        <strain evidence="3">S2_012_000_R3_94</strain>
    </source>
</reference>
<dbReference type="InterPro" id="IPR000253">
    <property type="entry name" value="FHA_dom"/>
</dbReference>
<evidence type="ECO:0000313" key="4">
    <source>
        <dbReference type="Proteomes" id="UP000315344"/>
    </source>
</evidence>
<organism evidence="3 4">
    <name type="scientific">Paracoccus denitrificans</name>
    <dbReference type="NCBI Taxonomy" id="266"/>
    <lineage>
        <taxon>Bacteria</taxon>
        <taxon>Pseudomonadati</taxon>
        <taxon>Pseudomonadota</taxon>
        <taxon>Alphaproteobacteria</taxon>
        <taxon>Rhodobacterales</taxon>
        <taxon>Paracoccaceae</taxon>
        <taxon>Paracoccus</taxon>
    </lineage>
</organism>
<dbReference type="PROSITE" id="PS50006">
    <property type="entry name" value="FHA_DOMAIN"/>
    <property type="match status" value="1"/>
</dbReference>
<dbReference type="CDD" id="cd00060">
    <property type="entry name" value="FHA"/>
    <property type="match status" value="1"/>
</dbReference>
<dbReference type="NCBIfam" id="TIGR03354">
    <property type="entry name" value="VI_FHA"/>
    <property type="match status" value="1"/>
</dbReference>
<dbReference type="AlphaFoldDB" id="A0A533IBD4"/>
<comment type="caution">
    <text evidence="3">The sequence shown here is derived from an EMBL/GenBank/DDBJ whole genome shotgun (WGS) entry which is preliminary data.</text>
</comment>
<feature type="compositionally biased region" description="Low complexity" evidence="1">
    <location>
        <begin position="210"/>
        <end position="220"/>
    </location>
</feature>
<proteinExistence type="predicted"/>
<dbReference type="InterPro" id="IPR008984">
    <property type="entry name" value="SMAD_FHA_dom_sf"/>
</dbReference>
<accession>A0A533IBD4</accession>
<dbReference type="InterPro" id="IPR017735">
    <property type="entry name" value="T6SS_FHA"/>
</dbReference>
<feature type="compositionally biased region" description="Low complexity" evidence="1">
    <location>
        <begin position="167"/>
        <end position="187"/>
    </location>
</feature>